<comment type="similarity">
    <text evidence="1">Belongs to the TPP enzyme family.</text>
</comment>
<dbReference type="FunFam" id="3.40.50.970:FF:000007">
    <property type="entry name" value="Acetolactate synthase"/>
    <property type="match status" value="1"/>
</dbReference>
<proteinExistence type="inferred from homology"/>
<dbReference type="PANTHER" id="PTHR18968">
    <property type="entry name" value="THIAMINE PYROPHOSPHATE ENZYMES"/>
    <property type="match status" value="1"/>
</dbReference>
<reference evidence="3" key="1">
    <citation type="journal article" date="2010" name="Microbiol. Resour. Announc.">
        <title>Comparative genomics of the bacterial genus Listeria: Genome evolution is characterized by limited gene acquisition and limited gene loss.</title>
        <authorList>
            <person name="den Bakker H.C."/>
            <person name="Cummings C.A."/>
            <person name="Ferreira V."/>
            <person name="Vatta P."/>
            <person name="Orsi R.H."/>
            <person name="Degoricija L."/>
            <person name="Barker M."/>
            <person name="Petrauskene O."/>
            <person name="Furtado M.R."/>
            <person name="Wiedmann M."/>
        </authorList>
    </citation>
    <scope>NUCLEOTIDE SEQUENCE [LARGE SCALE GENOMIC DNA]</scope>
    <source>
        <strain evidence="3">FSL N1-067</strain>
    </source>
</reference>
<dbReference type="GO" id="GO:0005948">
    <property type="term" value="C:acetolactate synthase complex"/>
    <property type="evidence" value="ECO:0007669"/>
    <property type="project" value="TreeGrafter"/>
</dbReference>
<dbReference type="SUPFAM" id="SSF52518">
    <property type="entry name" value="Thiamin diphosphate-binding fold (THDP-binding)"/>
    <property type="match status" value="1"/>
</dbReference>
<dbReference type="PANTHER" id="PTHR18968:SF13">
    <property type="entry name" value="ACETOLACTATE SYNTHASE CATALYTIC SUBUNIT, MITOCHONDRIAL"/>
    <property type="match status" value="1"/>
</dbReference>
<evidence type="ECO:0000256" key="1">
    <source>
        <dbReference type="ARBA" id="ARBA00007812"/>
    </source>
</evidence>
<name>E3ZS40_LISSE</name>
<feature type="non-terminal residue" evidence="3">
    <location>
        <position position="165"/>
    </location>
</feature>
<organism evidence="3">
    <name type="scientific">Listeria seeligeri FSL N1-067</name>
    <dbReference type="NCBI Taxonomy" id="702453"/>
    <lineage>
        <taxon>Bacteria</taxon>
        <taxon>Bacillati</taxon>
        <taxon>Bacillota</taxon>
        <taxon>Bacilli</taxon>
        <taxon>Bacillales</taxon>
        <taxon>Listeriaceae</taxon>
        <taxon>Listeria</taxon>
    </lineage>
</organism>
<dbReference type="AlphaFoldDB" id="E3ZS40"/>
<sequence length="165" mass="17805">MIDTTKKNEKATEKISKSGAELLIDSLQKQHVEMIFGYPGGAVLPLYDAFYDCDIPHILTRHEQGAIHAAEGYARVTGKPGVVVVTSGPGATNVLTGIADAMSDSIPLVIFTGQVHTPGIGKDAFQEADMIGLTIPITKYNYQVRDVRDLPKIVNEAFHIANTGR</sequence>
<evidence type="ECO:0000313" key="3">
    <source>
        <dbReference type="EMBL" id="EFR99563.1"/>
    </source>
</evidence>
<protein>
    <submittedName>
        <fullName evidence="3">Acetolactate synthase, large subunit, biosynthetic type</fullName>
    </submittedName>
</protein>
<dbReference type="CDD" id="cd07035">
    <property type="entry name" value="TPP_PYR_POX_like"/>
    <property type="match status" value="1"/>
</dbReference>
<dbReference type="GO" id="GO:0003984">
    <property type="term" value="F:acetolactate synthase activity"/>
    <property type="evidence" value="ECO:0007669"/>
    <property type="project" value="TreeGrafter"/>
</dbReference>
<dbReference type="EMBL" id="ADXJ01000794">
    <property type="protein sequence ID" value="EFR99563.1"/>
    <property type="molecule type" value="Genomic_DNA"/>
</dbReference>
<dbReference type="HOGENOM" id="CLU_013748_7_6_9"/>
<comment type="caution">
    <text evidence="3">The sequence shown here is derived from an EMBL/GenBank/DDBJ whole genome shotgun (WGS) entry which is preliminary data.</text>
</comment>
<feature type="domain" description="Thiamine pyrophosphate enzyme N-terminal TPP-binding" evidence="2">
    <location>
        <begin position="18"/>
        <end position="130"/>
    </location>
</feature>
<dbReference type="Pfam" id="PF02776">
    <property type="entry name" value="TPP_enzyme_N"/>
    <property type="match status" value="1"/>
</dbReference>
<dbReference type="InterPro" id="IPR012001">
    <property type="entry name" value="Thiamin_PyroP_enz_TPP-bd_dom"/>
</dbReference>
<dbReference type="RefSeq" id="WP_003748706.1">
    <property type="nucleotide sequence ID" value="NZ_CM001051.1"/>
</dbReference>
<gene>
    <name evidence="3" type="ORF">NT03LS_2323</name>
</gene>
<dbReference type="GO" id="GO:0009099">
    <property type="term" value="P:L-valine biosynthetic process"/>
    <property type="evidence" value="ECO:0007669"/>
    <property type="project" value="TreeGrafter"/>
</dbReference>
<evidence type="ECO:0000259" key="2">
    <source>
        <dbReference type="Pfam" id="PF02776"/>
    </source>
</evidence>
<dbReference type="InterPro" id="IPR029061">
    <property type="entry name" value="THDP-binding"/>
</dbReference>
<dbReference type="GO" id="GO:0030976">
    <property type="term" value="F:thiamine pyrophosphate binding"/>
    <property type="evidence" value="ECO:0007669"/>
    <property type="project" value="InterPro"/>
</dbReference>
<dbReference type="GO" id="GO:0009097">
    <property type="term" value="P:isoleucine biosynthetic process"/>
    <property type="evidence" value="ECO:0007669"/>
    <property type="project" value="TreeGrafter"/>
</dbReference>
<dbReference type="Gene3D" id="3.40.50.970">
    <property type="match status" value="1"/>
</dbReference>
<dbReference type="InterPro" id="IPR045229">
    <property type="entry name" value="TPP_enz"/>
</dbReference>
<accession>E3ZS40</accession>
<dbReference type="GO" id="GO:0050660">
    <property type="term" value="F:flavin adenine dinucleotide binding"/>
    <property type="evidence" value="ECO:0007669"/>
    <property type="project" value="TreeGrafter"/>
</dbReference>
<dbReference type="Proteomes" id="UP000004302">
    <property type="component" value="Chromosome"/>
</dbReference>